<dbReference type="PROSITE" id="PS51257">
    <property type="entry name" value="PROKAR_LIPOPROTEIN"/>
    <property type="match status" value="1"/>
</dbReference>
<evidence type="ECO:0000313" key="2">
    <source>
        <dbReference type="EMBL" id="SER14787.1"/>
    </source>
</evidence>
<accession>A0A1H9LUA7</accession>
<dbReference type="Proteomes" id="UP000199233">
    <property type="component" value="Unassembled WGS sequence"/>
</dbReference>
<feature type="chain" id="PRO_5011783797" description="MetA-pathway of phenol degradation" evidence="1">
    <location>
        <begin position="25"/>
        <end position="321"/>
    </location>
</feature>
<dbReference type="AlphaFoldDB" id="A0A1H9LUA7"/>
<evidence type="ECO:0000256" key="1">
    <source>
        <dbReference type="SAM" id="SignalP"/>
    </source>
</evidence>
<feature type="signal peptide" evidence="1">
    <location>
        <begin position="1"/>
        <end position="24"/>
    </location>
</feature>
<evidence type="ECO:0008006" key="4">
    <source>
        <dbReference type="Google" id="ProtNLM"/>
    </source>
</evidence>
<gene>
    <name evidence="2" type="ORF">SAMN04488038_11747</name>
</gene>
<dbReference type="STRING" id="489703.SAMN04488038_11747"/>
<keyword evidence="3" id="KW-1185">Reference proteome</keyword>
<dbReference type="EMBL" id="FOFS01000017">
    <property type="protein sequence ID" value="SER14787.1"/>
    <property type="molecule type" value="Genomic_DNA"/>
</dbReference>
<dbReference type="OrthoDB" id="7493123at2"/>
<proteinExistence type="predicted"/>
<organism evidence="2 3">
    <name type="scientific">Solimonas aquatica</name>
    <dbReference type="NCBI Taxonomy" id="489703"/>
    <lineage>
        <taxon>Bacteria</taxon>
        <taxon>Pseudomonadati</taxon>
        <taxon>Pseudomonadota</taxon>
        <taxon>Gammaproteobacteria</taxon>
        <taxon>Nevskiales</taxon>
        <taxon>Nevskiaceae</taxon>
        <taxon>Solimonas</taxon>
    </lineage>
</organism>
<keyword evidence="1" id="KW-0732">Signal</keyword>
<sequence>MNHFRFTAAALAAGLSAFAGSSLACSSCGCSLGSEWADNAYSTNRGLRLDLRYDFVDQNQLRYGSHRVRLGSLSFPNDDEIQLGTLTRFYTLSADYAFNGDWGLSVQAPYLRRDHQTIGEGDTETSTSATRGIGDVRVIGRYQGFFADRSWGLQLGLKLPTGKTDEHFRSGPAGEDGEIIDRGLQSGTGTTDLIAGVYHYAALSRDWDQFQQLQIKQALNQHQDFRPSTQLIGNAGLRYLGFGALVPQIQLNARIEGRETGAQADYANSGSQVLNLSPGLAATLGSRLSLAAFVQLPVYQHYTGYQLAPHYLSSVNLGYRF</sequence>
<reference evidence="2 3" key="1">
    <citation type="submission" date="2016-10" db="EMBL/GenBank/DDBJ databases">
        <authorList>
            <person name="de Groot N.N."/>
        </authorList>
    </citation>
    <scope>NUCLEOTIDE SEQUENCE [LARGE SCALE GENOMIC DNA]</scope>
    <source>
        <strain evidence="2 3">DSM 25927</strain>
    </source>
</reference>
<dbReference type="RefSeq" id="WP_093289310.1">
    <property type="nucleotide sequence ID" value="NZ_FOFS01000017.1"/>
</dbReference>
<protein>
    <recommendedName>
        <fullName evidence="4">MetA-pathway of phenol degradation</fullName>
    </recommendedName>
</protein>
<evidence type="ECO:0000313" key="3">
    <source>
        <dbReference type="Proteomes" id="UP000199233"/>
    </source>
</evidence>
<name>A0A1H9LUA7_9GAMM</name>